<dbReference type="RefSeq" id="WP_119316103.1">
    <property type="nucleotide sequence ID" value="NZ_QXDL01000174.1"/>
</dbReference>
<name>A0A399ECB1_9DEIN</name>
<proteinExistence type="predicted"/>
<dbReference type="InterPro" id="IPR045584">
    <property type="entry name" value="Pilin-like"/>
</dbReference>
<organism evidence="5 6">
    <name type="scientific">Calidithermus terrae</name>
    <dbReference type="NCBI Taxonomy" id="1408545"/>
    <lineage>
        <taxon>Bacteria</taxon>
        <taxon>Thermotogati</taxon>
        <taxon>Deinococcota</taxon>
        <taxon>Deinococci</taxon>
        <taxon>Thermales</taxon>
        <taxon>Thermaceae</taxon>
        <taxon>Calidithermus</taxon>
    </lineage>
</organism>
<reference evidence="5 6" key="1">
    <citation type="submission" date="2018-08" db="EMBL/GenBank/DDBJ databases">
        <title>Meiothermus terrae DSM 26712 genome sequencing project.</title>
        <authorList>
            <person name="Da Costa M.S."/>
            <person name="Albuquerque L."/>
            <person name="Raposo P."/>
            <person name="Froufe H.J.C."/>
            <person name="Barroso C.S."/>
            <person name="Egas C."/>
        </authorList>
    </citation>
    <scope>NUCLEOTIDE SEQUENCE [LARGE SCALE GENOMIC DNA]</scope>
    <source>
        <strain evidence="5 6">DSM 26712</strain>
    </source>
</reference>
<keyword evidence="4" id="KW-0472">Membrane</keyword>
<gene>
    <name evidence="5" type="ORF">Mterra_03165</name>
</gene>
<dbReference type="GO" id="GO:0009279">
    <property type="term" value="C:cell outer membrane"/>
    <property type="evidence" value="ECO:0007669"/>
    <property type="project" value="UniProtKB-SubCell"/>
</dbReference>
<accession>A0A399ECB1</accession>
<evidence type="ECO:0000256" key="1">
    <source>
        <dbReference type="ARBA" id="ARBA00004203"/>
    </source>
</evidence>
<comment type="subcellular location">
    <subcellularLocation>
        <location evidence="1">Cell outer membrane</location>
        <topology evidence="1">Single-pass membrane protein</topology>
    </subcellularLocation>
    <subcellularLocation>
        <location evidence="2">Periplasm</location>
    </subcellularLocation>
</comment>
<dbReference type="SUPFAM" id="SSF54523">
    <property type="entry name" value="Pili subunits"/>
    <property type="match status" value="1"/>
</dbReference>
<dbReference type="Pfam" id="PF07963">
    <property type="entry name" value="N_methyl"/>
    <property type="match status" value="1"/>
</dbReference>
<sequence>MKRKGLTLVELMVVLAIVALLLPVGAWGMAQRRQAEQWRAVAGALEGLLRAGGQIARSSGREVRLAVAGGAAYLEQDGLPLHLGDRPLTAGRVTAPHLRVELLPGMSLSPGGLRWRASGRVEGPHELTLLWGGRSRTYAVSEWGEVEVR</sequence>
<dbReference type="EMBL" id="QXDL01000174">
    <property type="protein sequence ID" value="RIH81436.1"/>
    <property type="molecule type" value="Genomic_DNA"/>
</dbReference>
<keyword evidence="4" id="KW-0998">Cell outer membrane</keyword>
<evidence type="ECO:0000256" key="2">
    <source>
        <dbReference type="ARBA" id="ARBA00004418"/>
    </source>
</evidence>
<dbReference type="Proteomes" id="UP000265715">
    <property type="component" value="Unassembled WGS sequence"/>
</dbReference>
<evidence type="ECO:0000313" key="6">
    <source>
        <dbReference type="Proteomes" id="UP000265715"/>
    </source>
</evidence>
<dbReference type="GO" id="GO:0042597">
    <property type="term" value="C:periplasmic space"/>
    <property type="evidence" value="ECO:0007669"/>
    <property type="project" value="UniProtKB-SubCell"/>
</dbReference>
<keyword evidence="6" id="KW-1185">Reference proteome</keyword>
<keyword evidence="3" id="KW-0574">Periplasm</keyword>
<dbReference type="NCBIfam" id="TIGR02532">
    <property type="entry name" value="IV_pilin_GFxxxE"/>
    <property type="match status" value="1"/>
</dbReference>
<dbReference type="InterPro" id="IPR012902">
    <property type="entry name" value="N_methyl_site"/>
</dbReference>
<evidence type="ECO:0000256" key="3">
    <source>
        <dbReference type="ARBA" id="ARBA00022764"/>
    </source>
</evidence>
<dbReference type="AlphaFoldDB" id="A0A399ECB1"/>
<comment type="caution">
    <text evidence="5">The sequence shown here is derived from an EMBL/GenBank/DDBJ whole genome shotgun (WGS) entry which is preliminary data.</text>
</comment>
<evidence type="ECO:0000256" key="4">
    <source>
        <dbReference type="ARBA" id="ARBA00023237"/>
    </source>
</evidence>
<dbReference type="OrthoDB" id="9930195at2"/>
<evidence type="ECO:0000313" key="5">
    <source>
        <dbReference type="EMBL" id="RIH81436.1"/>
    </source>
</evidence>
<protein>
    <submittedName>
        <fullName evidence="5">Type II secretion system protein H</fullName>
    </submittedName>
</protein>